<gene>
    <name evidence="2" type="ORF">UFOPK2593_00352</name>
    <name evidence="3" type="ORF">UFOPK2894_00302</name>
    <name evidence="4" type="ORF">UFOPK3492_00774</name>
    <name evidence="5" type="ORF">UFOPK4234_00291</name>
    <name evidence="6" type="ORF">UFOPK4295_00668</name>
</gene>
<dbReference type="Gene3D" id="3.60.15.10">
    <property type="entry name" value="Ribonuclease Z/Hydroxyacylglutathione hydrolase-like"/>
    <property type="match status" value="1"/>
</dbReference>
<dbReference type="SMART" id="SM00849">
    <property type="entry name" value="Lactamase_B"/>
    <property type="match status" value="1"/>
</dbReference>
<dbReference type="CDD" id="cd16278">
    <property type="entry name" value="metallo-hydrolase-like_MBL-fold"/>
    <property type="match status" value="1"/>
</dbReference>
<proteinExistence type="predicted"/>
<evidence type="ECO:0000313" key="4">
    <source>
        <dbReference type="EMBL" id="CAB4897712.1"/>
    </source>
</evidence>
<dbReference type="EMBL" id="CAEZXW010000012">
    <property type="protein sequence ID" value="CAB4696285.1"/>
    <property type="molecule type" value="Genomic_DNA"/>
</dbReference>
<organism evidence="5">
    <name type="scientific">freshwater metagenome</name>
    <dbReference type="NCBI Taxonomy" id="449393"/>
    <lineage>
        <taxon>unclassified sequences</taxon>
        <taxon>metagenomes</taxon>
        <taxon>ecological metagenomes</taxon>
    </lineage>
</organism>
<dbReference type="InterPro" id="IPR036388">
    <property type="entry name" value="WH-like_DNA-bd_sf"/>
</dbReference>
<dbReference type="SUPFAM" id="SSF56281">
    <property type="entry name" value="Metallo-hydrolase/oxidoreductase"/>
    <property type="match status" value="1"/>
</dbReference>
<dbReference type="AlphaFoldDB" id="A0A6J7S4R1"/>
<sequence>MIPSFVSLVRADNPGPMTLEGTNTWIIGAPSGALVIDPGPLMQEHLNAIALETDGKVAGIFLTHGHLDHSEGAQRFSEMVKAPVFARLPEFTSKDAAPLVDGFQIKDGEVTFRVIATPGHTADSISFFAEKGSDTGDTGLFTGDTILGRGSSIVAYPDGSVGAYLESLRALSAMLDSRSPVLLLPGHGPVNESSLLVVDQYLNHRLERVEQVRAAIARGITDIEAITDDVYAGLSENLKWAALLSVHAQVAYINESA</sequence>
<evidence type="ECO:0000313" key="2">
    <source>
        <dbReference type="EMBL" id="CAB4696285.1"/>
    </source>
</evidence>
<dbReference type="EMBL" id="CAFBQA010000008">
    <property type="protein sequence ID" value="CAB5035400.1"/>
    <property type="molecule type" value="Genomic_DNA"/>
</dbReference>
<dbReference type="EMBL" id="CAEZZQ010000011">
    <property type="protein sequence ID" value="CAB4766529.1"/>
    <property type="molecule type" value="Genomic_DNA"/>
</dbReference>
<feature type="domain" description="Metallo-beta-lactamase" evidence="1">
    <location>
        <begin position="21"/>
        <end position="187"/>
    </location>
</feature>
<evidence type="ECO:0000313" key="6">
    <source>
        <dbReference type="EMBL" id="CAB5048449.1"/>
    </source>
</evidence>
<dbReference type="EMBL" id="CAFBQF010000027">
    <property type="protein sequence ID" value="CAB5048449.1"/>
    <property type="molecule type" value="Genomic_DNA"/>
</dbReference>
<dbReference type="InterPro" id="IPR036866">
    <property type="entry name" value="RibonucZ/Hydroxyglut_hydro"/>
</dbReference>
<evidence type="ECO:0000313" key="5">
    <source>
        <dbReference type="EMBL" id="CAB5035400.1"/>
    </source>
</evidence>
<evidence type="ECO:0000259" key="1">
    <source>
        <dbReference type="SMART" id="SM00849"/>
    </source>
</evidence>
<accession>A0A6J7S4R1</accession>
<dbReference type="EMBL" id="CAFBMD010000051">
    <property type="protein sequence ID" value="CAB4897712.1"/>
    <property type="molecule type" value="Genomic_DNA"/>
</dbReference>
<dbReference type="PANTHER" id="PTHR23131">
    <property type="entry name" value="ENDORIBONUCLEASE LACTB2"/>
    <property type="match status" value="1"/>
</dbReference>
<reference evidence="5" key="1">
    <citation type="submission" date="2020-05" db="EMBL/GenBank/DDBJ databases">
        <authorList>
            <person name="Chiriac C."/>
            <person name="Salcher M."/>
            <person name="Ghai R."/>
            <person name="Kavagutti S V."/>
        </authorList>
    </citation>
    <scope>NUCLEOTIDE SEQUENCE</scope>
</reference>
<dbReference type="InterPro" id="IPR050662">
    <property type="entry name" value="Sec-metab_biosynth-thioest"/>
</dbReference>
<protein>
    <submittedName>
        <fullName evidence="5">Unannotated protein</fullName>
    </submittedName>
</protein>
<dbReference type="InterPro" id="IPR001279">
    <property type="entry name" value="Metallo-B-lactamas"/>
</dbReference>
<dbReference type="PANTHER" id="PTHR23131:SF0">
    <property type="entry name" value="ENDORIBONUCLEASE LACTB2"/>
    <property type="match status" value="1"/>
</dbReference>
<dbReference type="Gene3D" id="1.10.10.10">
    <property type="entry name" value="Winged helix-like DNA-binding domain superfamily/Winged helix DNA-binding domain"/>
    <property type="match status" value="1"/>
</dbReference>
<evidence type="ECO:0000313" key="3">
    <source>
        <dbReference type="EMBL" id="CAB4766529.1"/>
    </source>
</evidence>
<name>A0A6J7S4R1_9ZZZZ</name>
<dbReference type="Pfam" id="PF00753">
    <property type="entry name" value="Lactamase_B"/>
    <property type="match status" value="1"/>
</dbReference>